<dbReference type="EMBL" id="RXIC02000023">
    <property type="protein sequence ID" value="KAB1212858.1"/>
    <property type="molecule type" value="Genomic_DNA"/>
</dbReference>
<keyword evidence="1" id="KW-0175">Coiled coil</keyword>
<feature type="coiled-coil region" evidence="1">
    <location>
        <begin position="130"/>
        <end position="164"/>
    </location>
</feature>
<protein>
    <recommendedName>
        <fullName evidence="5">Zinc finger GRF-type domain-containing protein</fullName>
    </recommendedName>
</protein>
<proteinExistence type="predicted"/>
<comment type="caution">
    <text evidence="3">The sequence shown here is derived from an EMBL/GenBank/DDBJ whole genome shotgun (WGS) entry which is preliminary data.</text>
</comment>
<keyword evidence="2" id="KW-0812">Transmembrane</keyword>
<dbReference type="PANTHER" id="PTHR33248">
    <property type="entry name" value="ZINC ION-BINDING PROTEIN"/>
    <property type="match status" value="1"/>
</dbReference>
<evidence type="ECO:0000313" key="3">
    <source>
        <dbReference type="EMBL" id="KAB1212858.1"/>
    </source>
</evidence>
<evidence type="ECO:0000256" key="2">
    <source>
        <dbReference type="SAM" id="Phobius"/>
    </source>
</evidence>
<dbReference type="AlphaFoldDB" id="A0A6A1VM18"/>
<keyword evidence="4" id="KW-1185">Reference proteome</keyword>
<keyword evidence="2" id="KW-1133">Transmembrane helix</keyword>
<organism evidence="3 4">
    <name type="scientific">Morella rubra</name>
    <name type="common">Chinese bayberry</name>
    <dbReference type="NCBI Taxonomy" id="262757"/>
    <lineage>
        <taxon>Eukaryota</taxon>
        <taxon>Viridiplantae</taxon>
        <taxon>Streptophyta</taxon>
        <taxon>Embryophyta</taxon>
        <taxon>Tracheophyta</taxon>
        <taxon>Spermatophyta</taxon>
        <taxon>Magnoliopsida</taxon>
        <taxon>eudicotyledons</taxon>
        <taxon>Gunneridae</taxon>
        <taxon>Pentapetalae</taxon>
        <taxon>rosids</taxon>
        <taxon>fabids</taxon>
        <taxon>Fagales</taxon>
        <taxon>Myricaceae</taxon>
        <taxon>Morella</taxon>
    </lineage>
</organism>
<evidence type="ECO:0000313" key="4">
    <source>
        <dbReference type="Proteomes" id="UP000516437"/>
    </source>
</evidence>
<accession>A0A6A1VM18</accession>
<evidence type="ECO:0000256" key="1">
    <source>
        <dbReference type="SAM" id="Coils"/>
    </source>
</evidence>
<keyword evidence="2" id="KW-0472">Membrane</keyword>
<evidence type="ECO:0008006" key="5">
    <source>
        <dbReference type="Google" id="ProtNLM"/>
    </source>
</evidence>
<name>A0A6A1VM18_9ROSI</name>
<feature type="transmembrane region" description="Helical" evidence="2">
    <location>
        <begin position="71"/>
        <end position="91"/>
    </location>
</feature>
<gene>
    <name evidence="3" type="ORF">CJ030_MR5G010158</name>
</gene>
<reference evidence="3 4" key="1">
    <citation type="journal article" date="2019" name="Plant Biotechnol. J.">
        <title>The red bayberry genome and genetic basis of sex determination.</title>
        <authorList>
            <person name="Jia H.M."/>
            <person name="Jia H.J."/>
            <person name="Cai Q.L."/>
            <person name="Wang Y."/>
            <person name="Zhao H.B."/>
            <person name="Yang W.F."/>
            <person name="Wang G.Y."/>
            <person name="Li Y.H."/>
            <person name="Zhan D.L."/>
            <person name="Shen Y.T."/>
            <person name="Niu Q.F."/>
            <person name="Chang L."/>
            <person name="Qiu J."/>
            <person name="Zhao L."/>
            <person name="Xie H.B."/>
            <person name="Fu W.Y."/>
            <person name="Jin J."/>
            <person name="Li X.W."/>
            <person name="Jiao Y."/>
            <person name="Zhou C.C."/>
            <person name="Tu T."/>
            <person name="Chai C.Y."/>
            <person name="Gao J.L."/>
            <person name="Fan L.J."/>
            <person name="van de Weg E."/>
            <person name="Wang J.Y."/>
            <person name="Gao Z.S."/>
        </authorList>
    </citation>
    <scope>NUCLEOTIDE SEQUENCE [LARGE SCALE GENOMIC DNA]</scope>
    <source>
        <tissue evidence="3">Leaves</tissue>
    </source>
</reference>
<dbReference type="Proteomes" id="UP000516437">
    <property type="component" value="Chromosome 5"/>
</dbReference>
<sequence>MSRRAASSSSASDGSNGEMASAELEVHSDLRVCFCGLKVGMRMSKTEGNPGRRFFGCSRYSTNLIKITIDLAALVNVESFIGVACMSYFFLMKDLRFHLRLVLRMFHRHLACNYFEWIDPPPSARGEDAIASMVRKMKIIEEKMKIMEEDMKMKEEELKKMEEEFRRS</sequence>